<dbReference type="RefSeq" id="WP_119943047.1">
    <property type="nucleotide sequence ID" value="NZ_JACSYZ010000056.1"/>
</dbReference>
<accession>A0A3A4S0U7</accession>
<gene>
    <name evidence="5" type="ORF">C5O68_08100</name>
</gene>
<dbReference type="PANTHER" id="PTHR47514:SF1">
    <property type="entry name" value="TRANSKETOLASE N-TERMINAL SECTION-RELATED"/>
    <property type="match status" value="1"/>
</dbReference>
<comment type="caution">
    <text evidence="5">The sequence shown here is derived from an EMBL/GenBank/DDBJ whole genome shotgun (WGS) entry which is preliminary data.</text>
</comment>
<evidence type="ECO:0000259" key="4">
    <source>
        <dbReference type="Pfam" id="PF00456"/>
    </source>
</evidence>
<evidence type="ECO:0000313" key="5">
    <source>
        <dbReference type="EMBL" id="RJP80973.1"/>
    </source>
</evidence>
<dbReference type="InterPro" id="IPR005474">
    <property type="entry name" value="Transketolase_N"/>
</dbReference>
<evidence type="ECO:0000313" key="6">
    <source>
        <dbReference type="Proteomes" id="UP000266144"/>
    </source>
</evidence>
<evidence type="ECO:0000256" key="2">
    <source>
        <dbReference type="ARBA" id="ARBA00007131"/>
    </source>
</evidence>
<protein>
    <recommendedName>
        <fullName evidence="4">Transketolase N-terminal domain-containing protein</fullName>
    </recommendedName>
</protein>
<dbReference type="Proteomes" id="UP000266144">
    <property type="component" value="Unassembled WGS sequence"/>
</dbReference>
<dbReference type="Pfam" id="PF00456">
    <property type="entry name" value="Transketolase_N"/>
    <property type="match status" value="1"/>
</dbReference>
<dbReference type="AlphaFoldDB" id="A0A3A4S0U7"/>
<evidence type="ECO:0000256" key="3">
    <source>
        <dbReference type="ARBA" id="ARBA00023052"/>
    </source>
</evidence>
<comment type="cofactor">
    <cofactor evidence="1">
        <name>thiamine diphosphate</name>
        <dbReference type="ChEBI" id="CHEBI:58937"/>
    </cofactor>
</comment>
<evidence type="ECO:0000256" key="1">
    <source>
        <dbReference type="ARBA" id="ARBA00001964"/>
    </source>
</evidence>
<name>A0A3A4S0U7_9STRE</name>
<dbReference type="EMBL" id="PTQV01000046">
    <property type="protein sequence ID" value="RJP80973.1"/>
    <property type="molecule type" value="Genomic_DNA"/>
</dbReference>
<keyword evidence="3" id="KW-0786">Thiamine pyrophosphate</keyword>
<reference evidence="6" key="1">
    <citation type="submission" date="2018-02" db="EMBL/GenBank/DDBJ databases">
        <authorList>
            <person name="Handem S."/>
        </authorList>
    </citation>
    <scope>NUCLEOTIDE SEQUENCE [LARGE SCALE GENOMIC DNA]</scope>
    <source>
        <strain evidence="6">Spain939</strain>
    </source>
</reference>
<comment type="similarity">
    <text evidence="2">Belongs to the transketolase family.</text>
</comment>
<dbReference type="InterPro" id="IPR029061">
    <property type="entry name" value="THDP-binding"/>
</dbReference>
<dbReference type="SUPFAM" id="SSF52518">
    <property type="entry name" value="Thiamin diphosphate-binding fold (THDP-binding)"/>
    <property type="match status" value="1"/>
</dbReference>
<proteinExistence type="inferred from homology"/>
<feature type="domain" description="Transketolase N-terminal" evidence="4">
    <location>
        <begin position="44"/>
        <end position="248"/>
    </location>
</feature>
<dbReference type="PANTHER" id="PTHR47514">
    <property type="entry name" value="TRANSKETOLASE N-TERMINAL SECTION-RELATED"/>
    <property type="match status" value="1"/>
</dbReference>
<organism evidence="5 6">
    <name type="scientific">Streptococcus pseudopneumoniae</name>
    <dbReference type="NCBI Taxonomy" id="257758"/>
    <lineage>
        <taxon>Bacteria</taxon>
        <taxon>Bacillati</taxon>
        <taxon>Bacillota</taxon>
        <taxon>Bacilli</taxon>
        <taxon>Lactobacillales</taxon>
        <taxon>Streptococcaceae</taxon>
        <taxon>Streptococcus</taxon>
    </lineage>
</organism>
<dbReference type="Gene3D" id="3.40.50.970">
    <property type="match status" value="1"/>
</dbReference>
<sequence length="260" mass="29576">MTLSKKDSLEIRKEILKYSIGKRVHIGSMFSLVEILLYLFYEKMLIEKDSFILSKGHAALLEYIIMNNLNRFSSNENLQKYGSLSSNLETHPETTTSFIEVPTGSLGNGLGIAIGRAIYQKYYSKGSRIYVVLGDGELNEGAIWEGFQQAPRFELSNLFVIIDNNKLQMVRESVINNGKNYKTIFELLGWDVEIVDGHSFNSINQGIEKLENSEKPKILIANTIKGKGIKEFEGNNIWHNNLISSSEYRKFAKELDNAFE</sequence>